<evidence type="ECO:0000313" key="4">
    <source>
        <dbReference type="Proteomes" id="UP001046870"/>
    </source>
</evidence>
<dbReference type="EMBL" id="JAFDVH010000014">
    <property type="protein sequence ID" value="KAG7464865.1"/>
    <property type="molecule type" value="Genomic_DNA"/>
</dbReference>
<gene>
    <name evidence="3" type="ORF">MATL_G00170090</name>
</gene>
<dbReference type="GO" id="GO:0005737">
    <property type="term" value="C:cytoplasm"/>
    <property type="evidence" value="ECO:0007669"/>
    <property type="project" value="TreeGrafter"/>
</dbReference>
<dbReference type="GO" id="GO:0007169">
    <property type="term" value="P:cell surface receptor protein tyrosine kinase signaling pathway"/>
    <property type="evidence" value="ECO:0007669"/>
    <property type="project" value="TreeGrafter"/>
</dbReference>
<dbReference type="InterPro" id="IPR011993">
    <property type="entry name" value="PH-like_dom_sf"/>
</dbReference>
<dbReference type="PANTHER" id="PTHR21258:SF58">
    <property type="entry name" value="DOCKING PROTEIN 3-LIKE"/>
    <property type="match status" value="1"/>
</dbReference>
<dbReference type="GO" id="GO:0043410">
    <property type="term" value="P:positive regulation of MAPK cascade"/>
    <property type="evidence" value="ECO:0007669"/>
    <property type="project" value="TreeGrafter"/>
</dbReference>
<reference evidence="3" key="1">
    <citation type="submission" date="2021-01" db="EMBL/GenBank/DDBJ databases">
        <authorList>
            <person name="Zahm M."/>
            <person name="Roques C."/>
            <person name="Cabau C."/>
            <person name="Klopp C."/>
            <person name="Donnadieu C."/>
            <person name="Jouanno E."/>
            <person name="Lampietro C."/>
            <person name="Louis A."/>
            <person name="Herpin A."/>
            <person name="Echchiki A."/>
            <person name="Berthelot C."/>
            <person name="Parey E."/>
            <person name="Roest-Crollius H."/>
            <person name="Braasch I."/>
            <person name="Postlethwait J."/>
            <person name="Bobe J."/>
            <person name="Montfort J."/>
            <person name="Bouchez O."/>
            <person name="Begum T."/>
            <person name="Mejri S."/>
            <person name="Adams A."/>
            <person name="Chen W.-J."/>
            <person name="Guiguen Y."/>
        </authorList>
    </citation>
    <scope>NUCLEOTIDE SEQUENCE</scope>
    <source>
        <strain evidence="3">YG-15Mar2019-1</strain>
        <tissue evidence="3">Brain</tissue>
    </source>
</reference>
<organism evidence="3 4">
    <name type="scientific">Megalops atlanticus</name>
    <name type="common">Tarpon</name>
    <name type="synonym">Clupea gigantea</name>
    <dbReference type="NCBI Taxonomy" id="7932"/>
    <lineage>
        <taxon>Eukaryota</taxon>
        <taxon>Metazoa</taxon>
        <taxon>Chordata</taxon>
        <taxon>Craniata</taxon>
        <taxon>Vertebrata</taxon>
        <taxon>Euteleostomi</taxon>
        <taxon>Actinopterygii</taxon>
        <taxon>Neopterygii</taxon>
        <taxon>Teleostei</taxon>
        <taxon>Elopiformes</taxon>
        <taxon>Megalopidae</taxon>
        <taxon>Megalops</taxon>
    </lineage>
</organism>
<dbReference type="InterPro" id="IPR001849">
    <property type="entry name" value="PH_domain"/>
</dbReference>
<dbReference type="Proteomes" id="UP001046870">
    <property type="component" value="Chromosome 14"/>
</dbReference>
<evidence type="ECO:0000259" key="2">
    <source>
        <dbReference type="SMART" id="SM00233"/>
    </source>
</evidence>
<dbReference type="SUPFAM" id="SSF50729">
    <property type="entry name" value="PH domain-like"/>
    <property type="match status" value="1"/>
</dbReference>
<dbReference type="PANTHER" id="PTHR21258">
    <property type="entry name" value="DOCKING PROTEIN RELATED"/>
    <property type="match status" value="1"/>
</dbReference>
<dbReference type="AlphaFoldDB" id="A0A9D3PTM4"/>
<comment type="caution">
    <text evidence="3">The sequence shown here is derived from an EMBL/GenBank/DDBJ whole genome shotgun (WGS) entry which is preliminary data.</text>
</comment>
<dbReference type="Gene3D" id="2.30.29.30">
    <property type="entry name" value="Pleckstrin-homology domain (PH domain)/Phosphotyrosine-binding domain (PTB)"/>
    <property type="match status" value="1"/>
</dbReference>
<dbReference type="SMART" id="SM00233">
    <property type="entry name" value="PH"/>
    <property type="match status" value="1"/>
</dbReference>
<protein>
    <recommendedName>
        <fullName evidence="2">PH domain-containing protein</fullName>
    </recommendedName>
</protein>
<evidence type="ECO:0000313" key="3">
    <source>
        <dbReference type="EMBL" id="KAG7464865.1"/>
    </source>
</evidence>
<dbReference type="InterPro" id="IPR050996">
    <property type="entry name" value="Docking_Protein_DOK"/>
</dbReference>
<sequence length="158" mass="17564">MEIPAKEGMLHLQGVKFGKKTWRRTWAMLFQPSSTGVGRMELYDLRDGGGSPGVIPAKQGLKRADKRVIRLADCLSINPAPEEVCPRDCTAFCLSTTQRNYILAALPGENWVAILCQLAFQRNDRNPNPKPRPQSEEASMAENELYSSWSSGADVRKA</sequence>
<name>A0A9D3PTM4_MEGAT</name>
<accession>A0A9D3PTM4</accession>
<feature type="region of interest" description="Disordered" evidence="1">
    <location>
        <begin position="123"/>
        <end position="158"/>
    </location>
</feature>
<feature type="domain" description="PH" evidence="2">
    <location>
        <begin position="4"/>
        <end position="122"/>
    </location>
</feature>
<keyword evidence="4" id="KW-1185">Reference proteome</keyword>
<dbReference type="GO" id="GO:0007265">
    <property type="term" value="P:Ras protein signal transduction"/>
    <property type="evidence" value="ECO:0007669"/>
    <property type="project" value="TreeGrafter"/>
</dbReference>
<evidence type="ECO:0000256" key="1">
    <source>
        <dbReference type="SAM" id="MobiDB-lite"/>
    </source>
</evidence>
<proteinExistence type="predicted"/>
<dbReference type="OrthoDB" id="6243387at2759"/>